<dbReference type="Pfam" id="PF04542">
    <property type="entry name" value="Sigma70_r2"/>
    <property type="match status" value="1"/>
</dbReference>
<organism evidence="8 9">
    <name type="scientific">Planctopirus ephydatiae</name>
    <dbReference type="NCBI Taxonomy" id="2528019"/>
    <lineage>
        <taxon>Bacteria</taxon>
        <taxon>Pseudomonadati</taxon>
        <taxon>Planctomycetota</taxon>
        <taxon>Planctomycetia</taxon>
        <taxon>Planctomycetales</taxon>
        <taxon>Planctomycetaceae</taxon>
        <taxon>Planctopirus</taxon>
    </lineage>
</organism>
<dbReference type="InterPro" id="IPR039425">
    <property type="entry name" value="RNA_pol_sigma-70-like"/>
</dbReference>
<sequence length="210" mass="24631">MQENTIQTDALLQNLREGNDKAVNELLERHRTPLRRMIELRLDRQMARRVDASDVVQDVFMEASGRLREYLENPRLPFHVWLRHLARDRMIDLHRRHRGALRRSMDREQALPVSQENSGDQLMDQFKDDELTPAAENIRREFEERFLLALEQLEADDREMILMRHFEQLGNNEVAEILGLTPPAAGMRHLRALRKLRNVLGEDGLSLPGT</sequence>
<dbReference type="OrthoDB" id="276109at2"/>
<dbReference type="AlphaFoldDB" id="A0A518GI92"/>
<evidence type="ECO:0000256" key="1">
    <source>
        <dbReference type="ARBA" id="ARBA00010641"/>
    </source>
</evidence>
<dbReference type="NCBIfam" id="TIGR02937">
    <property type="entry name" value="sigma70-ECF"/>
    <property type="match status" value="1"/>
</dbReference>
<dbReference type="Gene3D" id="1.10.1740.10">
    <property type="match status" value="1"/>
</dbReference>
<dbReference type="InterPro" id="IPR013325">
    <property type="entry name" value="RNA_pol_sigma_r2"/>
</dbReference>
<dbReference type="GO" id="GO:0006352">
    <property type="term" value="P:DNA-templated transcription initiation"/>
    <property type="evidence" value="ECO:0007669"/>
    <property type="project" value="InterPro"/>
</dbReference>
<evidence type="ECO:0000259" key="7">
    <source>
        <dbReference type="Pfam" id="PF08281"/>
    </source>
</evidence>
<dbReference type="Gene3D" id="1.10.10.10">
    <property type="entry name" value="Winged helix-like DNA-binding domain superfamily/Winged helix DNA-binding domain"/>
    <property type="match status" value="1"/>
</dbReference>
<evidence type="ECO:0000256" key="4">
    <source>
        <dbReference type="ARBA" id="ARBA00023125"/>
    </source>
</evidence>
<dbReference type="SUPFAM" id="SSF88659">
    <property type="entry name" value="Sigma3 and sigma4 domains of RNA polymerase sigma factors"/>
    <property type="match status" value="1"/>
</dbReference>
<dbReference type="InterPro" id="IPR014284">
    <property type="entry name" value="RNA_pol_sigma-70_dom"/>
</dbReference>
<reference evidence="8 9" key="1">
    <citation type="submission" date="2019-02" db="EMBL/GenBank/DDBJ databases">
        <title>Deep-cultivation of Planctomycetes and their phenomic and genomic characterization uncovers novel biology.</title>
        <authorList>
            <person name="Wiegand S."/>
            <person name="Jogler M."/>
            <person name="Boedeker C."/>
            <person name="Pinto D."/>
            <person name="Vollmers J."/>
            <person name="Rivas-Marin E."/>
            <person name="Kohn T."/>
            <person name="Peeters S.H."/>
            <person name="Heuer A."/>
            <person name="Rast P."/>
            <person name="Oberbeckmann S."/>
            <person name="Bunk B."/>
            <person name="Jeske O."/>
            <person name="Meyerdierks A."/>
            <person name="Storesund J.E."/>
            <person name="Kallscheuer N."/>
            <person name="Luecker S."/>
            <person name="Lage O.M."/>
            <person name="Pohl T."/>
            <person name="Merkel B.J."/>
            <person name="Hornburger P."/>
            <person name="Mueller R.-W."/>
            <person name="Bruemmer F."/>
            <person name="Labrenz M."/>
            <person name="Spormann A.M."/>
            <person name="Op den Camp H."/>
            <person name="Overmann J."/>
            <person name="Amann R."/>
            <person name="Jetten M.S.M."/>
            <person name="Mascher T."/>
            <person name="Medema M.H."/>
            <person name="Devos D.P."/>
            <person name="Kaster A.-K."/>
            <person name="Ovreas L."/>
            <person name="Rohde M."/>
            <person name="Galperin M.Y."/>
            <person name="Jogler C."/>
        </authorList>
    </citation>
    <scope>NUCLEOTIDE SEQUENCE [LARGE SCALE GENOMIC DNA]</scope>
    <source>
        <strain evidence="8 9">Spb1</strain>
    </source>
</reference>
<evidence type="ECO:0000259" key="6">
    <source>
        <dbReference type="Pfam" id="PF04542"/>
    </source>
</evidence>
<protein>
    <submittedName>
        <fullName evidence="8">RNA polymerase sigma factor CnrH</fullName>
    </submittedName>
</protein>
<comment type="similarity">
    <text evidence="1">Belongs to the sigma-70 factor family. ECF subfamily.</text>
</comment>
<evidence type="ECO:0000256" key="2">
    <source>
        <dbReference type="ARBA" id="ARBA00023015"/>
    </source>
</evidence>
<name>A0A518GI92_9PLAN</name>
<evidence type="ECO:0000256" key="5">
    <source>
        <dbReference type="ARBA" id="ARBA00023163"/>
    </source>
</evidence>
<dbReference type="InterPro" id="IPR013324">
    <property type="entry name" value="RNA_pol_sigma_r3/r4-like"/>
</dbReference>
<dbReference type="SUPFAM" id="SSF88946">
    <property type="entry name" value="Sigma2 domain of RNA polymerase sigma factors"/>
    <property type="match status" value="1"/>
</dbReference>
<gene>
    <name evidence="8" type="primary">cnrH_1</name>
    <name evidence="8" type="ORF">Spb1_01840</name>
</gene>
<dbReference type="EMBL" id="CP036299">
    <property type="protein sequence ID" value="QDV28321.1"/>
    <property type="molecule type" value="Genomic_DNA"/>
</dbReference>
<feature type="domain" description="RNA polymerase sigma-70 region 2" evidence="6">
    <location>
        <begin position="41"/>
        <end position="98"/>
    </location>
</feature>
<dbReference type="RefSeq" id="WP_145294375.1">
    <property type="nucleotide sequence ID" value="NZ_CP036299.1"/>
</dbReference>
<keyword evidence="4" id="KW-0238">DNA-binding</keyword>
<keyword evidence="2" id="KW-0805">Transcription regulation</keyword>
<dbReference type="GO" id="GO:0016987">
    <property type="term" value="F:sigma factor activity"/>
    <property type="evidence" value="ECO:0007669"/>
    <property type="project" value="UniProtKB-KW"/>
</dbReference>
<proteinExistence type="inferred from homology"/>
<dbReference type="InterPro" id="IPR036388">
    <property type="entry name" value="WH-like_DNA-bd_sf"/>
</dbReference>
<keyword evidence="5" id="KW-0804">Transcription</keyword>
<dbReference type="GO" id="GO:0003677">
    <property type="term" value="F:DNA binding"/>
    <property type="evidence" value="ECO:0007669"/>
    <property type="project" value="UniProtKB-KW"/>
</dbReference>
<dbReference type="InterPro" id="IPR013249">
    <property type="entry name" value="RNA_pol_sigma70_r4_t2"/>
</dbReference>
<dbReference type="PANTHER" id="PTHR43133">
    <property type="entry name" value="RNA POLYMERASE ECF-TYPE SIGMA FACTO"/>
    <property type="match status" value="1"/>
</dbReference>
<dbReference type="KEGG" id="peh:Spb1_01840"/>
<feature type="domain" description="RNA polymerase sigma factor 70 region 4 type 2" evidence="7">
    <location>
        <begin position="144"/>
        <end position="196"/>
    </location>
</feature>
<accession>A0A518GI92</accession>
<dbReference type="Pfam" id="PF08281">
    <property type="entry name" value="Sigma70_r4_2"/>
    <property type="match status" value="1"/>
</dbReference>
<evidence type="ECO:0000313" key="9">
    <source>
        <dbReference type="Proteomes" id="UP000315349"/>
    </source>
</evidence>
<evidence type="ECO:0000313" key="8">
    <source>
        <dbReference type="EMBL" id="QDV28321.1"/>
    </source>
</evidence>
<dbReference type="Proteomes" id="UP000315349">
    <property type="component" value="Chromosome"/>
</dbReference>
<dbReference type="InterPro" id="IPR007627">
    <property type="entry name" value="RNA_pol_sigma70_r2"/>
</dbReference>
<evidence type="ECO:0000256" key="3">
    <source>
        <dbReference type="ARBA" id="ARBA00023082"/>
    </source>
</evidence>
<dbReference type="PANTHER" id="PTHR43133:SF8">
    <property type="entry name" value="RNA POLYMERASE SIGMA FACTOR HI_1459-RELATED"/>
    <property type="match status" value="1"/>
</dbReference>
<keyword evidence="9" id="KW-1185">Reference proteome</keyword>
<keyword evidence="3" id="KW-0731">Sigma factor</keyword>